<dbReference type="EMBL" id="MUXF01000010">
    <property type="protein sequence ID" value="PUE66220.1"/>
    <property type="molecule type" value="Genomic_DNA"/>
</dbReference>
<sequence>MKGLDFKIFLIVIVIAFLLGYIVFDKKYDEYSNIITFLSIMIGFKITSLSIIFNSALKKSLYDRKNKDYGTELHRLKDFYKHSIYFEVASITILFLVTSEYKYIFVMPIIIGTIYCFYKTTNELLKIFIHPTNEK</sequence>
<proteinExistence type="predicted"/>
<feature type="transmembrane region" description="Helical" evidence="1">
    <location>
        <begin position="36"/>
        <end position="57"/>
    </location>
</feature>
<feature type="transmembrane region" description="Helical" evidence="1">
    <location>
        <begin position="103"/>
        <end position="118"/>
    </location>
</feature>
<comment type="caution">
    <text evidence="2">The sequence shown here is derived from an EMBL/GenBank/DDBJ whole genome shotgun (WGS) entry which is preliminary data.</text>
</comment>
<evidence type="ECO:0000313" key="3">
    <source>
        <dbReference type="Proteomes" id="UP000251311"/>
    </source>
</evidence>
<reference evidence="2 3" key="1">
    <citation type="submission" date="2017-02" db="EMBL/GenBank/DDBJ databases">
        <title>Arcobacter lacus sp. nov., a new species isolated from reclaimed water.</title>
        <authorList>
            <person name="Figueras M.J."/>
            <person name="Perez-Cataluna A."/>
            <person name="Salas-Masso N."/>
        </authorList>
    </citation>
    <scope>NUCLEOTIDE SEQUENCE [LARGE SCALE GENOMIC DNA]</scope>
    <source>
        <strain evidence="2 3">RW43-9</strain>
    </source>
</reference>
<keyword evidence="3" id="KW-1185">Reference proteome</keyword>
<evidence type="ECO:0000313" key="2">
    <source>
        <dbReference type="EMBL" id="PUE66220.1"/>
    </source>
</evidence>
<keyword evidence="1" id="KW-0812">Transmembrane</keyword>
<dbReference type="RefSeq" id="WP_108527697.1">
    <property type="nucleotide sequence ID" value="NZ_MUXF01000010.1"/>
</dbReference>
<keyword evidence="1" id="KW-0472">Membrane</keyword>
<organism evidence="2 3">
    <name type="scientific">Arcobacter lacus</name>
    <dbReference type="NCBI Taxonomy" id="1912876"/>
    <lineage>
        <taxon>Bacteria</taxon>
        <taxon>Pseudomonadati</taxon>
        <taxon>Campylobacterota</taxon>
        <taxon>Epsilonproteobacteria</taxon>
        <taxon>Campylobacterales</taxon>
        <taxon>Arcobacteraceae</taxon>
        <taxon>Arcobacter</taxon>
    </lineage>
</organism>
<feature type="transmembrane region" description="Helical" evidence="1">
    <location>
        <begin position="7"/>
        <end position="24"/>
    </location>
</feature>
<gene>
    <name evidence="2" type="ORF">B0175_05800</name>
</gene>
<keyword evidence="1" id="KW-1133">Transmembrane helix</keyword>
<dbReference type="Proteomes" id="UP000251311">
    <property type="component" value="Unassembled WGS sequence"/>
</dbReference>
<name>A0ABX5JIJ0_9BACT</name>
<protein>
    <submittedName>
        <fullName evidence="2">Uncharacterized protein</fullName>
    </submittedName>
</protein>
<evidence type="ECO:0000256" key="1">
    <source>
        <dbReference type="SAM" id="Phobius"/>
    </source>
</evidence>
<accession>A0ABX5JIJ0</accession>